<dbReference type="Proteomes" id="UP000787472">
    <property type="component" value="Unassembled WGS sequence"/>
</dbReference>
<evidence type="ECO:0000313" key="4">
    <source>
        <dbReference type="EMBL" id="NHO65676.1"/>
    </source>
</evidence>
<dbReference type="Pfam" id="PF26341">
    <property type="entry name" value="AAA_SelU"/>
    <property type="match status" value="1"/>
</dbReference>
<dbReference type="AlphaFoldDB" id="A0A9E5MH96"/>
<comment type="catalytic activity">
    <reaction evidence="2">
        <text>5-methylaminomethyl-S-(2E)-geranyl-thiouridine(34) in tRNA + selenophosphate + H(+) = 5-methylaminomethyl-2-(Se-phospho)selenouridine(34) in tRNA + (2E)-thiogeraniol</text>
        <dbReference type="Rhea" id="RHEA:60172"/>
        <dbReference type="Rhea" id="RHEA-COMP:14654"/>
        <dbReference type="Rhea" id="RHEA-COMP:15523"/>
        <dbReference type="ChEBI" id="CHEBI:15378"/>
        <dbReference type="ChEBI" id="CHEBI:16144"/>
        <dbReference type="ChEBI" id="CHEBI:140632"/>
        <dbReference type="ChEBI" id="CHEBI:143702"/>
        <dbReference type="ChEBI" id="CHEBI:143703"/>
    </reaction>
</comment>
<comment type="subunit">
    <text evidence="2">Monomer.</text>
</comment>
<dbReference type="RefSeq" id="WP_167185067.1">
    <property type="nucleotide sequence ID" value="NZ_JAAONZ010000005.1"/>
</dbReference>
<dbReference type="CDD" id="cd01520">
    <property type="entry name" value="RHOD_YbbB"/>
    <property type="match status" value="1"/>
</dbReference>
<dbReference type="GO" id="GO:0043828">
    <property type="term" value="F:tRNA 2-selenouridine synthase activity"/>
    <property type="evidence" value="ECO:0007669"/>
    <property type="project" value="UniProtKB-EC"/>
</dbReference>
<dbReference type="PROSITE" id="PS50206">
    <property type="entry name" value="RHODANESE_3"/>
    <property type="match status" value="1"/>
</dbReference>
<protein>
    <recommendedName>
        <fullName evidence="2">tRNA 2-selenouridine synthase</fullName>
        <ecNumber evidence="2">2.9.1.3</ecNumber>
    </recommendedName>
</protein>
<dbReference type="SUPFAM" id="SSF52821">
    <property type="entry name" value="Rhodanese/Cell cycle control phosphatase"/>
    <property type="match status" value="1"/>
</dbReference>
<dbReference type="EC" id="2.9.1.3" evidence="2"/>
<dbReference type="InterPro" id="IPR058840">
    <property type="entry name" value="AAA_SelU"/>
</dbReference>
<feature type="active site" description="S-selanylcysteine intermediate" evidence="2">
    <location>
        <position position="100"/>
    </location>
</feature>
<keyword evidence="2" id="KW-0808">Transferase</keyword>
<keyword evidence="5" id="KW-1185">Reference proteome</keyword>
<feature type="domain" description="Rhodanese" evidence="3">
    <location>
        <begin position="17"/>
        <end position="140"/>
    </location>
</feature>
<proteinExistence type="inferred from homology"/>
<dbReference type="PANTHER" id="PTHR30401:SF0">
    <property type="entry name" value="TRNA 2-SELENOURIDINE SYNTHASE"/>
    <property type="match status" value="1"/>
</dbReference>
<comment type="catalytic activity">
    <reaction evidence="2">
        <text>5-methylaminomethyl-2-thiouridine(34) in tRNA + selenophosphate + (2E)-geranyl diphosphate + H2O + H(+) = 5-methylaminomethyl-2-selenouridine(34) in tRNA + (2E)-thiogeraniol + phosphate + diphosphate</text>
        <dbReference type="Rhea" id="RHEA:42716"/>
        <dbReference type="Rhea" id="RHEA-COMP:10195"/>
        <dbReference type="Rhea" id="RHEA-COMP:10196"/>
        <dbReference type="ChEBI" id="CHEBI:15377"/>
        <dbReference type="ChEBI" id="CHEBI:15378"/>
        <dbReference type="ChEBI" id="CHEBI:16144"/>
        <dbReference type="ChEBI" id="CHEBI:33019"/>
        <dbReference type="ChEBI" id="CHEBI:43474"/>
        <dbReference type="ChEBI" id="CHEBI:58057"/>
        <dbReference type="ChEBI" id="CHEBI:74455"/>
        <dbReference type="ChEBI" id="CHEBI:82743"/>
        <dbReference type="ChEBI" id="CHEBI:143703"/>
        <dbReference type="EC" id="2.9.1.3"/>
    </reaction>
</comment>
<comment type="function">
    <text evidence="2">Involved in the post-transcriptional modification of the uridine at the wobble position (U34) of tRNA(Lys), tRNA(Glu) and tRNA(Gln). Catalyzes the conversion of 2-thiouridine (S2U-RNA) to 2-selenouridine (Se2U-RNA). Acts in a two-step process involving geranylation of 2-thiouridine (S2U) to S-geranyl-2-thiouridine (geS2U) and subsequent selenation of the latter derivative to 2-selenouridine (Se2U) in the tRNA chain.</text>
</comment>
<dbReference type="EMBL" id="JAAONZ010000005">
    <property type="protein sequence ID" value="NHO65676.1"/>
    <property type="molecule type" value="Genomic_DNA"/>
</dbReference>
<dbReference type="InterPro" id="IPR001763">
    <property type="entry name" value="Rhodanese-like_dom"/>
</dbReference>
<dbReference type="NCBIfam" id="NF008751">
    <property type="entry name" value="PRK11784.1-3"/>
    <property type="match status" value="1"/>
</dbReference>
<dbReference type="GO" id="GO:0002098">
    <property type="term" value="P:tRNA wobble uridine modification"/>
    <property type="evidence" value="ECO:0007669"/>
    <property type="project" value="UniProtKB-UniRule"/>
</dbReference>
<comment type="catalytic activity">
    <reaction evidence="2">
        <text>5-methylaminomethyl-2-thiouridine(34) in tRNA + (2E)-geranyl diphosphate = 5-methylaminomethyl-S-(2E)-geranyl-thiouridine(34) in tRNA + diphosphate</text>
        <dbReference type="Rhea" id="RHEA:14085"/>
        <dbReference type="Rhea" id="RHEA-COMP:10195"/>
        <dbReference type="Rhea" id="RHEA-COMP:14654"/>
        <dbReference type="ChEBI" id="CHEBI:33019"/>
        <dbReference type="ChEBI" id="CHEBI:58057"/>
        <dbReference type="ChEBI" id="CHEBI:74455"/>
        <dbReference type="ChEBI" id="CHEBI:140632"/>
    </reaction>
</comment>
<reference evidence="4" key="1">
    <citation type="submission" date="2020-03" db="EMBL/GenBank/DDBJ databases">
        <authorList>
            <person name="Guo F."/>
        </authorList>
    </citation>
    <scope>NUCLEOTIDE SEQUENCE</scope>
    <source>
        <strain evidence="4">JCM 30134</strain>
    </source>
</reference>
<organism evidence="4 5">
    <name type="scientific">Pseudomaricurvus hydrocarbonicus</name>
    <dbReference type="NCBI Taxonomy" id="1470433"/>
    <lineage>
        <taxon>Bacteria</taxon>
        <taxon>Pseudomonadati</taxon>
        <taxon>Pseudomonadota</taxon>
        <taxon>Gammaproteobacteria</taxon>
        <taxon>Cellvibrionales</taxon>
        <taxon>Cellvibrionaceae</taxon>
        <taxon>Pseudomaricurvus</taxon>
    </lineage>
</organism>
<evidence type="ECO:0000256" key="2">
    <source>
        <dbReference type="HAMAP-Rule" id="MF_01622"/>
    </source>
</evidence>
<dbReference type="PANTHER" id="PTHR30401">
    <property type="entry name" value="TRNA 2-SELENOURIDINE SYNTHASE"/>
    <property type="match status" value="1"/>
</dbReference>
<dbReference type="NCBIfam" id="TIGR03167">
    <property type="entry name" value="tRNA_sel_U_synt"/>
    <property type="match status" value="1"/>
</dbReference>
<dbReference type="SMART" id="SM00450">
    <property type="entry name" value="RHOD"/>
    <property type="match status" value="1"/>
</dbReference>
<dbReference type="InterPro" id="IPR036873">
    <property type="entry name" value="Rhodanese-like_dom_sf"/>
</dbReference>
<dbReference type="GO" id="GO:0016765">
    <property type="term" value="F:transferase activity, transferring alkyl or aryl (other than methyl) groups"/>
    <property type="evidence" value="ECO:0007669"/>
    <property type="project" value="UniProtKB-UniRule"/>
</dbReference>
<name>A0A9E5MH96_9GAMM</name>
<dbReference type="InterPro" id="IPR017582">
    <property type="entry name" value="SelU"/>
</dbReference>
<comment type="caution">
    <text evidence="4">The sequence shown here is derived from an EMBL/GenBank/DDBJ whole genome shotgun (WGS) entry which is preliminary data.</text>
</comment>
<evidence type="ECO:0000256" key="1">
    <source>
        <dbReference type="ARBA" id="ARBA00023266"/>
    </source>
</evidence>
<gene>
    <name evidence="4" type="primary">mnmH</name>
    <name evidence="2" type="synonym">selU</name>
    <name evidence="4" type="ORF">G8770_08995</name>
</gene>
<evidence type="ECO:0000313" key="5">
    <source>
        <dbReference type="Proteomes" id="UP000787472"/>
    </source>
</evidence>
<comment type="similarity">
    <text evidence="2">Belongs to the SelU family.</text>
</comment>
<accession>A0A9E5MH96</accession>
<dbReference type="HAMAP" id="MF_01622">
    <property type="entry name" value="tRNA_sel_U_synth"/>
    <property type="match status" value="1"/>
</dbReference>
<dbReference type="Gene3D" id="3.40.250.10">
    <property type="entry name" value="Rhodanese-like domain"/>
    <property type="match status" value="1"/>
</dbReference>
<sequence length="370" mass="42398">MSRADANPTREELLEIFLNDIPMIDTRAPVEFEKGALPTSVSLPLMTNDERTQVGTCYKQQGQAAAIELGHQLVCGSVKAQRVQAWIDFAQRHPEGYLYCWRGGLRSQICQQWVREAGCDYPRIHGGYKAMRRFLIDEFERICSTRPLQVLGGRTGCNKTALVEASDQAVDLEGLAHHRGSSFGRRPQGQPTQLSFENALAVALLKAEHHLRTPTQPILFEDEGRLVGRCSVPPLLVKAMQQCPIVLLDVSLEERIEHSYRNYILNKLEEWRQQLGEEDSFNAFAEDLTQSLYRVRKRLGGVRYAEVSEQLVRALDAHRQGNPNLHRDWIQRLLADYYDPMYDFQLSKRLDKIVFRGNRDEVREYLASQT</sequence>
<evidence type="ECO:0000259" key="3">
    <source>
        <dbReference type="PROSITE" id="PS50206"/>
    </source>
</evidence>
<comment type="catalytic activity">
    <reaction evidence="2">
        <text>5-methylaminomethyl-2-(Se-phospho)selenouridine(34) in tRNA + H2O = 5-methylaminomethyl-2-selenouridine(34) in tRNA + phosphate</text>
        <dbReference type="Rhea" id="RHEA:60176"/>
        <dbReference type="Rhea" id="RHEA-COMP:10196"/>
        <dbReference type="Rhea" id="RHEA-COMP:15523"/>
        <dbReference type="ChEBI" id="CHEBI:15377"/>
        <dbReference type="ChEBI" id="CHEBI:43474"/>
        <dbReference type="ChEBI" id="CHEBI:82743"/>
        <dbReference type="ChEBI" id="CHEBI:143702"/>
    </reaction>
</comment>
<keyword evidence="1 2" id="KW-0711">Selenium</keyword>